<dbReference type="PANTHER" id="PTHR30055">
    <property type="entry name" value="HTH-TYPE TRANSCRIPTIONAL REGULATOR RUTR"/>
    <property type="match status" value="1"/>
</dbReference>
<evidence type="ECO:0000256" key="4">
    <source>
        <dbReference type="PROSITE-ProRule" id="PRU00335"/>
    </source>
</evidence>
<name>A0A1H9S1W7_9ACTN</name>
<evidence type="ECO:0000256" key="5">
    <source>
        <dbReference type="SAM" id="MobiDB-lite"/>
    </source>
</evidence>
<reference evidence="7 8" key="1">
    <citation type="submission" date="2016-10" db="EMBL/GenBank/DDBJ databases">
        <authorList>
            <person name="de Groot N.N."/>
        </authorList>
    </citation>
    <scope>NUCLEOTIDE SEQUENCE [LARGE SCALE GENOMIC DNA]</scope>
    <source>
        <strain evidence="7 8">DSM 16859</strain>
    </source>
</reference>
<evidence type="ECO:0000256" key="2">
    <source>
        <dbReference type="ARBA" id="ARBA00023125"/>
    </source>
</evidence>
<keyword evidence="2 4" id="KW-0238">DNA-binding</keyword>
<feature type="region of interest" description="Disordered" evidence="5">
    <location>
        <begin position="193"/>
        <end position="217"/>
    </location>
</feature>
<dbReference type="PANTHER" id="PTHR30055:SF234">
    <property type="entry name" value="HTH-TYPE TRANSCRIPTIONAL REGULATOR BETI"/>
    <property type="match status" value="1"/>
</dbReference>
<dbReference type="InterPro" id="IPR009057">
    <property type="entry name" value="Homeodomain-like_sf"/>
</dbReference>
<accession>A0A1H9S1W7</accession>
<feature type="DNA-binding region" description="H-T-H motif" evidence="4">
    <location>
        <begin position="98"/>
        <end position="117"/>
    </location>
</feature>
<organism evidence="7 8">
    <name type="scientific">Propionibacterium cyclohexanicum</name>
    <dbReference type="NCBI Taxonomy" id="64702"/>
    <lineage>
        <taxon>Bacteria</taxon>
        <taxon>Bacillati</taxon>
        <taxon>Actinomycetota</taxon>
        <taxon>Actinomycetes</taxon>
        <taxon>Propionibacteriales</taxon>
        <taxon>Propionibacteriaceae</taxon>
        <taxon>Propionibacterium</taxon>
    </lineage>
</organism>
<dbReference type="GO" id="GO:0003700">
    <property type="term" value="F:DNA-binding transcription factor activity"/>
    <property type="evidence" value="ECO:0007669"/>
    <property type="project" value="TreeGrafter"/>
</dbReference>
<feature type="domain" description="HTH tetR-type" evidence="6">
    <location>
        <begin position="75"/>
        <end position="135"/>
    </location>
</feature>
<evidence type="ECO:0000256" key="3">
    <source>
        <dbReference type="ARBA" id="ARBA00023163"/>
    </source>
</evidence>
<gene>
    <name evidence="7" type="ORF">SAMN05443377_11067</name>
</gene>
<dbReference type="EMBL" id="FOGZ01000010">
    <property type="protein sequence ID" value="SER78129.1"/>
    <property type="molecule type" value="Genomic_DNA"/>
</dbReference>
<proteinExistence type="predicted"/>
<keyword evidence="1" id="KW-0805">Transcription regulation</keyword>
<evidence type="ECO:0000313" key="8">
    <source>
        <dbReference type="Proteomes" id="UP000198815"/>
    </source>
</evidence>
<dbReference type="InterPro" id="IPR001647">
    <property type="entry name" value="HTH_TetR"/>
</dbReference>
<dbReference type="GO" id="GO:0000976">
    <property type="term" value="F:transcription cis-regulatory region binding"/>
    <property type="evidence" value="ECO:0007669"/>
    <property type="project" value="TreeGrafter"/>
</dbReference>
<dbReference type="InterPro" id="IPR050109">
    <property type="entry name" value="HTH-type_TetR-like_transc_reg"/>
</dbReference>
<dbReference type="Gene3D" id="1.10.357.10">
    <property type="entry name" value="Tetracycline Repressor, domain 2"/>
    <property type="match status" value="1"/>
</dbReference>
<evidence type="ECO:0000259" key="6">
    <source>
        <dbReference type="PROSITE" id="PS50977"/>
    </source>
</evidence>
<sequence length="250" mass="26278">MSRHDDTDDLGSATRAFTEAVNLFTKAVGGGAHAAGRDISEQISDALRTASRELADASTTMSRAAQAGTARSRAERTREELVSAARRVFAAKGYEGATVGDIANEAGFTKGALYANFDSKQTLFLEVARTVAEHSAQAIAVDPSGEQGRQAAGAPRAVEDALLVLETWTFALRHPESRDEIAGFWRAAMETAFPGEQKSGGTGSPQEASELRSDRERAATSLISQSLAAVLMAVLAEQPPASARGPREGA</sequence>
<dbReference type="PROSITE" id="PS50977">
    <property type="entry name" value="HTH_TETR_2"/>
    <property type="match status" value="1"/>
</dbReference>
<dbReference type="RefSeq" id="WP_245725764.1">
    <property type="nucleotide sequence ID" value="NZ_FOGZ01000010.1"/>
</dbReference>
<evidence type="ECO:0000256" key="1">
    <source>
        <dbReference type="ARBA" id="ARBA00023015"/>
    </source>
</evidence>
<dbReference type="Proteomes" id="UP000198815">
    <property type="component" value="Unassembled WGS sequence"/>
</dbReference>
<evidence type="ECO:0000313" key="7">
    <source>
        <dbReference type="EMBL" id="SER78129.1"/>
    </source>
</evidence>
<dbReference type="PRINTS" id="PR00455">
    <property type="entry name" value="HTHTETR"/>
</dbReference>
<keyword evidence="3" id="KW-0804">Transcription</keyword>
<dbReference type="Pfam" id="PF00440">
    <property type="entry name" value="TetR_N"/>
    <property type="match status" value="1"/>
</dbReference>
<protein>
    <submittedName>
        <fullName evidence="7">Regulatory protein, tetR family</fullName>
    </submittedName>
</protein>
<dbReference type="AlphaFoldDB" id="A0A1H9S1W7"/>
<dbReference type="SUPFAM" id="SSF46689">
    <property type="entry name" value="Homeodomain-like"/>
    <property type="match status" value="1"/>
</dbReference>
<dbReference type="STRING" id="64702.SAMN05443377_11067"/>
<keyword evidence="8" id="KW-1185">Reference proteome</keyword>